<evidence type="ECO:0000313" key="9">
    <source>
        <dbReference type="Proteomes" id="UP000627205"/>
    </source>
</evidence>
<feature type="transmembrane region" description="Helical" evidence="6">
    <location>
        <begin position="93"/>
        <end position="115"/>
    </location>
</feature>
<comment type="subcellular location">
    <subcellularLocation>
        <location evidence="1">Cell membrane</location>
        <topology evidence="1">Multi-pass membrane protein</topology>
    </subcellularLocation>
</comment>
<dbReference type="Pfam" id="PF05425">
    <property type="entry name" value="CopD"/>
    <property type="match status" value="1"/>
</dbReference>
<gene>
    <name evidence="8" type="ORF">GCM10011430_28380</name>
</gene>
<feature type="transmembrane region" description="Helical" evidence="6">
    <location>
        <begin position="285"/>
        <end position="302"/>
    </location>
</feature>
<keyword evidence="9" id="KW-1185">Reference proteome</keyword>
<accession>A0A8J3B6B5</accession>
<dbReference type="PANTHER" id="PTHR34820:SF4">
    <property type="entry name" value="INNER MEMBRANE PROTEIN YEBZ"/>
    <property type="match status" value="1"/>
</dbReference>
<dbReference type="InterPro" id="IPR032694">
    <property type="entry name" value="CopC/D"/>
</dbReference>
<feature type="transmembrane region" description="Helical" evidence="6">
    <location>
        <begin position="203"/>
        <end position="220"/>
    </location>
</feature>
<evidence type="ECO:0000256" key="2">
    <source>
        <dbReference type="ARBA" id="ARBA00022475"/>
    </source>
</evidence>
<sequence length="305" mass="32312">MEASLPQVIATSFINVSLAWVVGALAARAWLTKVSADWRIPASRALYLLMPYALITCACALLFSLWSEAVVMADVPFFEGGAAFKEMLKSTHYGHAGLTAITAVVLALAGHLVLANRETPKFYAATIAVFVVLLGAARVSIGHAYEYGAFSLATAVELVHVLAMAMWAGIVFIAGWVALPIVSKSEHTAIPDRASFLNSLSDWATVALIAIVATGAYNAYRVLHAPADLFSFYGNVLLFKLAMVAIAILLGAYNKFFGLPGASAYEFNDNTSGLRRVITVLRVESVALFLAIVAAAVLTGSAPPA</sequence>
<keyword evidence="2" id="KW-1003">Cell membrane</keyword>
<dbReference type="PANTHER" id="PTHR34820">
    <property type="entry name" value="INNER MEMBRANE PROTEIN YEBZ"/>
    <property type="match status" value="1"/>
</dbReference>
<dbReference type="RefSeq" id="WP_188422787.1">
    <property type="nucleotide sequence ID" value="NZ_BMDP01000005.1"/>
</dbReference>
<evidence type="ECO:0000256" key="5">
    <source>
        <dbReference type="ARBA" id="ARBA00023136"/>
    </source>
</evidence>
<feature type="transmembrane region" description="Helical" evidence="6">
    <location>
        <begin position="161"/>
        <end position="182"/>
    </location>
</feature>
<feature type="transmembrane region" description="Helical" evidence="6">
    <location>
        <begin position="52"/>
        <end position="73"/>
    </location>
</feature>
<dbReference type="GO" id="GO:0006825">
    <property type="term" value="P:copper ion transport"/>
    <property type="evidence" value="ECO:0007669"/>
    <property type="project" value="InterPro"/>
</dbReference>
<evidence type="ECO:0000313" key="8">
    <source>
        <dbReference type="EMBL" id="GGI55664.1"/>
    </source>
</evidence>
<keyword evidence="3 6" id="KW-0812">Transmembrane</keyword>
<evidence type="ECO:0000256" key="3">
    <source>
        <dbReference type="ARBA" id="ARBA00022692"/>
    </source>
</evidence>
<dbReference type="GO" id="GO:0005886">
    <property type="term" value="C:plasma membrane"/>
    <property type="evidence" value="ECO:0007669"/>
    <property type="project" value="UniProtKB-SubCell"/>
</dbReference>
<keyword evidence="4 6" id="KW-1133">Transmembrane helix</keyword>
<protein>
    <recommendedName>
        <fullName evidence="7">Copper resistance protein D domain-containing protein</fullName>
    </recommendedName>
</protein>
<keyword evidence="5 6" id="KW-0472">Membrane</keyword>
<name>A0A8J3B6B5_9BURK</name>
<proteinExistence type="predicted"/>
<dbReference type="AlphaFoldDB" id="A0A8J3B6B5"/>
<evidence type="ECO:0000259" key="7">
    <source>
        <dbReference type="Pfam" id="PF05425"/>
    </source>
</evidence>
<dbReference type="EMBL" id="BMDP01000005">
    <property type="protein sequence ID" value="GGI55664.1"/>
    <property type="molecule type" value="Genomic_DNA"/>
</dbReference>
<reference evidence="8" key="2">
    <citation type="submission" date="2020-09" db="EMBL/GenBank/DDBJ databases">
        <authorList>
            <person name="Sun Q."/>
            <person name="Sedlacek I."/>
        </authorList>
    </citation>
    <scope>NUCLEOTIDE SEQUENCE</scope>
    <source>
        <strain evidence="8">CCM 7664</strain>
    </source>
</reference>
<feature type="domain" description="Copper resistance protein D" evidence="7">
    <location>
        <begin position="196"/>
        <end position="298"/>
    </location>
</feature>
<dbReference type="InterPro" id="IPR008457">
    <property type="entry name" value="Cu-R_CopD_dom"/>
</dbReference>
<feature type="transmembrane region" description="Helical" evidence="6">
    <location>
        <begin position="232"/>
        <end position="253"/>
    </location>
</feature>
<evidence type="ECO:0000256" key="1">
    <source>
        <dbReference type="ARBA" id="ARBA00004651"/>
    </source>
</evidence>
<reference evidence="8" key="1">
    <citation type="journal article" date="2014" name="Int. J. Syst. Evol. Microbiol.">
        <title>Complete genome sequence of Corynebacterium casei LMG S-19264T (=DSM 44701T), isolated from a smear-ripened cheese.</title>
        <authorList>
            <consortium name="US DOE Joint Genome Institute (JGI-PGF)"/>
            <person name="Walter F."/>
            <person name="Albersmeier A."/>
            <person name="Kalinowski J."/>
            <person name="Ruckert C."/>
        </authorList>
    </citation>
    <scope>NUCLEOTIDE SEQUENCE</scope>
    <source>
        <strain evidence="8">CCM 7664</strain>
    </source>
</reference>
<evidence type="ECO:0000256" key="4">
    <source>
        <dbReference type="ARBA" id="ARBA00022989"/>
    </source>
</evidence>
<evidence type="ECO:0000256" key="6">
    <source>
        <dbReference type="SAM" id="Phobius"/>
    </source>
</evidence>
<comment type="caution">
    <text evidence="8">The sequence shown here is derived from an EMBL/GenBank/DDBJ whole genome shotgun (WGS) entry which is preliminary data.</text>
</comment>
<organism evidence="8 9">
    <name type="scientific">Oxalicibacterium solurbis</name>
    <dbReference type="NCBI Taxonomy" id="69280"/>
    <lineage>
        <taxon>Bacteria</taxon>
        <taxon>Pseudomonadati</taxon>
        <taxon>Pseudomonadota</taxon>
        <taxon>Betaproteobacteria</taxon>
        <taxon>Burkholderiales</taxon>
        <taxon>Oxalobacteraceae</taxon>
        <taxon>Oxalicibacterium</taxon>
    </lineage>
</organism>
<dbReference type="Proteomes" id="UP000627205">
    <property type="component" value="Unassembled WGS sequence"/>
</dbReference>
<feature type="transmembrane region" description="Helical" evidence="6">
    <location>
        <begin position="12"/>
        <end position="31"/>
    </location>
</feature>
<feature type="transmembrane region" description="Helical" evidence="6">
    <location>
        <begin position="122"/>
        <end position="141"/>
    </location>
</feature>